<accession>A0A5M8R1V2</accession>
<evidence type="ECO:0000256" key="10">
    <source>
        <dbReference type="ARBA" id="ARBA00035585"/>
    </source>
</evidence>
<keyword evidence="3" id="KW-0997">Cell inner membrane</keyword>
<protein>
    <recommendedName>
        <fullName evidence="11">Fluoride-specific ion channel FluC</fullName>
    </recommendedName>
</protein>
<dbReference type="AlphaFoldDB" id="A0A5M8R1V2"/>
<dbReference type="HAMAP" id="MF_00454">
    <property type="entry name" value="FluC"/>
    <property type="match status" value="1"/>
</dbReference>
<dbReference type="OrthoDB" id="9815830at2"/>
<keyword evidence="7 11" id="KW-0472">Membrane</keyword>
<comment type="similarity">
    <text evidence="9 11">Belongs to the fluoride channel Fluc/FEX (TC 1.A.43) family.</text>
</comment>
<evidence type="ECO:0000256" key="9">
    <source>
        <dbReference type="ARBA" id="ARBA00035120"/>
    </source>
</evidence>
<evidence type="ECO:0000256" key="3">
    <source>
        <dbReference type="ARBA" id="ARBA00022519"/>
    </source>
</evidence>
<keyword evidence="11" id="KW-0813">Transport</keyword>
<organism evidence="12 13">
    <name type="scientific">Dyadobacter flavalbus</name>
    <dbReference type="NCBI Taxonomy" id="2579942"/>
    <lineage>
        <taxon>Bacteria</taxon>
        <taxon>Pseudomonadati</taxon>
        <taxon>Bacteroidota</taxon>
        <taxon>Cytophagia</taxon>
        <taxon>Cytophagales</taxon>
        <taxon>Spirosomataceae</taxon>
        <taxon>Dyadobacter</taxon>
    </lineage>
</organism>
<keyword evidence="2 11" id="KW-1003">Cell membrane</keyword>
<evidence type="ECO:0000256" key="8">
    <source>
        <dbReference type="ARBA" id="ARBA00023303"/>
    </source>
</evidence>
<dbReference type="Pfam" id="PF02537">
    <property type="entry name" value="CRCB"/>
    <property type="match status" value="1"/>
</dbReference>
<dbReference type="GO" id="GO:0046872">
    <property type="term" value="F:metal ion binding"/>
    <property type="evidence" value="ECO:0007669"/>
    <property type="project" value="UniProtKB-KW"/>
</dbReference>
<gene>
    <name evidence="11 12" type="primary">crcB</name>
    <name evidence="11" type="synonym">fluC</name>
    <name evidence="12" type="ORF">FEM33_06015</name>
</gene>
<keyword evidence="4 11" id="KW-0812">Transmembrane</keyword>
<comment type="function">
    <text evidence="11">Fluoride-specific ion channel. Important for reducing fluoride concentration in the cell, thus reducing its toxicity.</text>
</comment>
<keyword evidence="6 11" id="KW-0406">Ion transport</keyword>
<evidence type="ECO:0000313" key="13">
    <source>
        <dbReference type="Proteomes" id="UP000323994"/>
    </source>
</evidence>
<dbReference type="GO" id="GO:0005886">
    <property type="term" value="C:plasma membrane"/>
    <property type="evidence" value="ECO:0007669"/>
    <property type="project" value="UniProtKB-SubCell"/>
</dbReference>
<evidence type="ECO:0000256" key="5">
    <source>
        <dbReference type="ARBA" id="ARBA00022989"/>
    </source>
</evidence>
<feature type="binding site" evidence="11">
    <location>
        <position position="75"/>
    </location>
    <ligand>
        <name>Na(+)</name>
        <dbReference type="ChEBI" id="CHEBI:29101"/>
        <note>structural</note>
    </ligand>
</feature>
<evidence type="ECO:0000256" key="6">
    <source>
        <dbReference type="ARBA" id="ARBA00023065"/>
    </source>
</evidence>
<feature type="transmembrane region" description="Helical" evidence="11">
    <location>
        <begin position="103"/>
        <end position="121"/>
    </location>
</feature>
<feature type="binding site" evidence="11">
    <location>
        <position position="78"/>
    </location>
    <ligand>
        <name>Na(+)</name>
        <dbReference type="ChEBI" id="CHEBI:29101"/>
        <note>structural</note>
    </ligand>
</feature>
<keyword evidence="11" id="KW-0479">Metal-binding</keyword>
<dbReference type="GO" id="GO:0062054">
    <property type="term" value="F:fluoride channel activity"/>
    <property type="evidence" value="ECO:0007669"/>
    <property type="project" value="UniProtKB-UniRule"/>
</dbReference>
<comment type="catalytic activity">
    <reaction evidence="10">
        <text>fluoride(in) = fluoride(out)</text>
        <dbReference type="Rhea" id="RHEA:76159"/>
        <dbReference type="ChEBI" id="CHEBI:17051"/>
    </reaction>
    <physiologicalReaction direction="left-to-right" evidence="10">
        <dbReference type="Rhea" id="RHEA:76160"/>
    </physiologicalReaction>
</comment>
<comment type="subcellular location">
    <subcellularLocation>
        <location evidence="1 11">Cell membrane</location>
        <topology evidence="1 11">Multi-pass membrane protein</topology>
    </subcellularLocation>
</comment>
<evidence type="ECO:0000256" key="11">
    <source>
        <dbReference type="HAMAP-Rule" id="MF_00454"/>
    </source>
</evidence>
<evidence type="ECO:0000313" key="12">
    <source>
        <dbReference type="EMBL" id="KAA6440162.1"/>
    </source>
</evidence>
<evidence type="ECO:0000256" key="4">
    <source>
        <dbReference type="ARBA" id="ARBA00022692"/>
    </source>
</evidence>
<reference evidence="12 13" key="1">
    <citation type="submission" date="2019-05" db="EMBL/GenBank/DDBJ databases">
        <authorList>
            <person name="Qu J.-H."/>
        </authorList>
    </citation>
    <scope>NUCLEOTIDE SEQUENCE [LARGE SCALE GENOMIC DNA]</scope>
    <source>
        <strain evidence="12 13">NS28</strain>
    </source>
</reference>
<dbReference type="EMBL" id="VBSN01000027">
    <property type="protein sequence ID" value="KAA6440162.1"/>
    <property type="molecule type" value="Genomic_DNA"/>
</dbReference>
<proteinExistence type="inferred from homology"/>
<feature type="transmembrane region" description="Helical" evidence="11">
    <location>
        <begin position="33"/>
        <end position="56"/>
    </location>
</feature>
<comment type="caution">
    <text evidence="12">The sequence shown here is derived from an EMBL/GenBank/DDBJ whole genome shotgun (WGS) entry which is preliminary data.</text>
</comment>
<dbReference type="PANTHER" id="PTHR28259:SF1">
    <property type="entry name" value="FLUORIDE EXPORT PROTEIN 1-RELATED"/>
    <property type="match status" value="1"/>
</dbReference>
<comment type="activity regulation">
    <text evidence="11">Na(+) is not transported, but it plays an essential structural role and its presence is essential for fluoride channel function.</text>
</comment>
<dbReference type="InterPro" id="IPR003691">
    <property type="entry name" value="FluC"/>
</dbReference>
<evidence type="ECO:0000256" key="2">
    <source>
        <dbReference type="ARBA" id="ARBA00022475"/>
    </source>
</evidence>
<dbReference type="GO" id="GO:0140114">
    <property type="term" value="P:cellular detoxification of fluoride"/>
    <property type="evidence" value="ECO:0007669"/>
    <property type="project" value="UniProtKB-UniRule"/>
</dbReference>
<evidence type="ECO:0000256" key="7">
    <source>
        <dbReference type="ARBA" id="ARBA00023136"/>
    </source>
</evidence>
<keyword evidence="8 11" id="KW-0407">Ion channel</keyword>
<evidence type="ECO:0000256" key="1">
    <source>
        <dbReference type="ARBA" id="ARBA00004651"/>
    </source>
</evidence>
<name>A0A5M8R1V2_9BACT</name>
<sequence length="127" mass="13580">MKHLILVFIGGGLGSLARYGTGKASSVWPSNFPYGTLTANILACLILGVFTGWAAFRTPDSAATYRAFIAVGFCGGFSTFSTFSNDTIQLMAANRWTDAVFNIFASLISCFCATVLGMWLGKQLLNV</sequence>
<feature type="transmembrane region" description="Helical" evidence="11">
    <location>
        <begin position="63"/>
        <end position="83"/>
    </location>
</feature>
<dbReference type="PANTHER" id="PTHR28259">
    <property type="entry name" value="FLUORIDE EXPORT PROTEIN 1-RELATED"/>
    <property type="match status" value="1"/>
</dbReference>
<dbReference type="RefSeq" id="WP_139011188.1">
    <property type="nucleotide sequence ID" value="NZ_VBSN01000027.1"/>
</dbReference>
<keyword evidence="5 11" id="KW-1133">Transmembrane helix</keyword>
<dbReference type="NCBIfam" id="TIGR00494">
    <property type="entry name" value="crcB"/>
    <property type="match status" value="1"/>
</dbReference>
<dbReference type="Proteomes" id="UP000323994">
    <property type="component" value="Unassembled WGS sequence"/>
</dbReference>
<keyword evidence="11" id="KW-0915">Sodium</keyword>
<keyword evidence="13" id="KW-1185">Reference proteome</keyword>